<accession>A0ABQ8XCM6</accession>
<comment type="caution">
    <text evidence="1">The sequence shown here is derived from an EMBL/GenBank/DDBJ whole genome shotgun (WGS) entry which is preliminary data.</text>
</comment>
<sequence>MEEIESIDWENMEKHEIKRKIHEVQIKAIQGKLNSSKGDEKWKLKKYPKISQFQEKFNEKQPYYLNWESLLTIVFKLKPLYNDFGQRHTEMGKRE</sequence>
<dbReference type="EMBL" id="JAOAOG010000317">
    <property type="protein sequence ID" value="KAJ6229802.1"/>
    <property type="molecule type" value="Genomic_DNA"/>
</dbReference>
<evidence type="ECO:0000313" key="1">
    <source>
        <dbReference type="EMBL" id="KAJ6229802.1"/>
    </source>
</evidence>
<protein>
    <submittedName>
        <fullName evidence="1">Uncharacterized protein</fullName>
    </submittedName>
</protein>
<evidence type="ECO:0000313" key="2">
    <source>
        <dbReference type="Proteomes" id="UP001150062"/>
    </source>
</evidence>
<name>A0ABQ8XCM6_9EUKA</name>
<gene>
    <name evidence="1" type="ORF">M0813_07390</name>
</gene>
<proteinExistence type="predicted"/>
<reference evidence="1" key="1">
    <citation type="submission" date="2022-08" db="EMBL/GenBank/DDBJ databases">
        <title>Novel sulfate-reducing endosymbionts in the free-living metamonad Anaeramoeba.</title>
        <authorList>
            <person name="Jerlstrom-Hultqvist J."/>
            <person name="Cepicka I."/>
            <person name="Gallot-Lavallee L."/>
            <person name="Salas-Leiva D."/>
            <person name="Curtis B.A."/>
            <person name="Zahonova K."/>
            <person name="Pipaliya S."/>
            <person name="Dacks J."/>
            <person name="Roger A.J."/>
        </authorList>
    </citation>
    <scope>NUCLEOTIDE SEQUENCE</scope>
    <source>
        <strain evidence="1">Schooner1</strain>
    </source>
</reference>
<dbReference type="Proteomes" id="UP001150062">
    <property type="component" value="Unassembled WGS sequence"/>
</dbReference>
<keyword evidence="2" id="KW-1185">Reference proteome</keyword>
<organism evidence="1 2">
    <name type="scientific">Anaeramoeba flamelloides</name>
    <dbReference type="NCBI Taxonomy" id="1746091"/>
    <lineage>
        <taxon>Eukaryota</taxon>
        <taxon>Metamonada</taxon>
        <taxon>Anaeramoebidae</taxon>
        <taxon>Anaeramoeba</taxon>
    </lineage>
</organism>